<keyword evidence="3" id="KW-1185">Reference proteome</keyword>
<protein>
    <recommendedName>
        <fullName evidence="1">DUF559 domain-containing protein</fullName>
    </recommendedName>
</protein>
<feature type="domain" description="DUF559" evidence="1">
    <location>
        <begin position="213"/>
        <end position="263"/>
    </location>
</feature>
<dbReference type="Proteomes" id="UP000198122">
    <property type="component" value="Unassembled WGS sequence"/>
</dbReference>
<sequence>MPTPDGCTTTREALREAGAWSPTQGLLVRAAEGHADVARAVLGVLPAHCVLSHHSAARIHGLPLPRPWTPHEPVHVSVEPPRVPPRRRGVKGHKARGLEVVTVAGLRCTALAQTWAHLAGSLGDADLVALTDAVLGLHCPVDGLLSQEVLAGRLRPGVAGNPRALRALAVADGGAASAPESRLRLLVLSWGVPAPAVNAHILDEDGQWLATGDLVWFEQKVVVEYEGDHHRTDRRQWQHDIARVRFLEAAGWTVIRATAQDLRRPAQLREALLARLSAA</sequence>
<name>A0A212TZU0_9MICO</name>
<evidence type="ECO:0000259" key="1">
    <source>
        <dbReference type="Pfam" id="PF04480"/>
    </source>
</evidence>
<dbReference type="InterPro" id="IPR011335">
    <property type="entry name" value="Restrct_endonuc-II-like"/>
</dbReference>
<evidence type="ECO:0000313" key="2">
    <source>
        <dbReference type="EMBL" id="SNC71420.1"/>
    </source>
</evidence>
<dbReference type="InterPro" id="IPR007569">
    <property type="entry name" value="DUF559"/>
</dbReference>
<dbReference type="Pfam" id="PF04480">
    <property type="entry name" value="DUF559"/>
    <property type="match status" value="1"/>
</dbReference>
<dbReference type="AlphaFoldDB" id="A0A212TZU0"/>
<dbReference type="Gene3D" id="3.40.960.10">
    <property type="entry name" value="VSR Endonuclease"/>
    <property type="match status" value="1"/>
</dbReference>
<reference evidence="2 3" key="1">
    <citation type="submission" date="2017-06" db="EMBL/GenBank/DDBJ databases">
        <authorList>
            <person name="Kim H.J."/>
            <person name="Triplett B.A."/>
        </authorList>
    </citation>
    <scope>NUCLEOTIDE SEQUENCE [LARGE SCALE GENOMIC DNA]</scope>
    <source>
        <strain evidence="2 3">DSM 22179</strain>
    </source>
</reference>
<gene>
    <name evidence="2" type="ORF">SAMN05445756_1478</name>
</gene>
<accession>A0A212TZU0</accession>
<organism evidence="2 3">
    <name type="scientific">Kytococcus aerolatus</name>
    <dbReference type="NCBI Taxonomy" id="592308"/>
    <lineage>
        <taxon>Bacteria</taxon>
        <taxon>Bacillati</taxon>
        <taxon>Actinomycetota</taxon>
        <taxon>Actinomycetes</taxon>
        <taxon>Micrococcales</taxon>
        <taxon>Kytococcaceae</taxon>
        <taxon>Kytococcus</taxon>
    </lineage>
</organism>
<evidence type="ECO:0000313" key="3">
    <source>
        <dbReference type="Proteomes" id="UP000198122"/>
    </source>
</evidence>
<proteinExistence type="predicted"/>
<dbReference type="EMBL" id="FYEZ01000002">
    <property type="protein sequence ID" value="SNC71420.1"/>
    <property type="molecule type" value="Genomic_DNA"/>
</dbReference>
<dbReference type="SUPFAM" id="SSF52980">
    <property type="entry name" value="Restriction endonuclease-like"/>
    <property type="match status" value="1"/>
</dbReference>